<evidence type="ECO:0000313" key="3">
    <source>
        <dbReference type="Proteomes" id="UP000188184"/>
    </source>
</evidence>
<feature type="region of interest" description="Disordered" evidence="1">
    <location>
        <begin position="1"/>
        <end position="80"/>
    </location>
</feature>
<dbReference type="AlphaFoldDB" id="A0A1Q2KVJ9"/>
<name>A0A1Q2KVJ9_9BACL</name>
<dbReference type="EMBL" id="CP019640">
    <property type="protein sequence ID" value="AQQ52221.1"/>
    <property type="molecule type" value="Genomic_DNA"/>
</dbReference>
<gene>
    <name evidence="2" type="ORF">B0X71_03230</name>
</gene>
<accession>A0A1Q2KVJ9</accession>
<dbReference type="RefSeq" id="WP_077588093.1">
    <property type="nucleotide sequence ID" value="NZ_CP019640.1"/>
</dbReference>
<proteinExistence type="predicted"/>
<evidence type="ECO:0000256" key="1">
    <source>
        <dbReference type="SAM" id="MobiDB-lite"/>
    </source>
</evidence>
<dbReference type="KEGG" id="pmar:B0X71_03230"/>
<evidence type="ECO:0000313" key="2">
    <source>
        <dbReference type="EMBL" id="AQQ52221.1"/>
    </source>
</evidence>
<protein>
    <submittedName>
        <fullName evidence="2">Uncharacterized protein</fullName>
    </submittedName>
</protein>
<dbReference type="Proteomes" id="UP000188184">
    <property type="component" value="Chromosome"/>
</dbReference>
<organism evidence="2 3">
    <name type="scientific">Planococcus lenghuensis</name>
    <dbReference type="NCBI Taxonomy" id="2213202"/>
    <lineage>
        <taxon>Bacteria</taxon>
        <taxon>Bacillati</taxon>
        <taxon>Bacillota</taxon>
        <taxon>Bacilli</taxon>
        <taxon>Bacillales</taxon>
        <taxon>Caryophanaceae</taxon>
        <taxon>Planococcus</taxon>
    </lineage>
</organism>
<reference evidence="2 3" key="1">
    <citation type="submission" date="2017-02" db="EMBL/GenBank/DDBJ databases">
        <title>The complete genomic sequence of a novel cold adapted crude oil-degrading bacterium Planococcus qaidamina Y42.</title>
        <authorList>
            <person name="Yang R."/>
        </authorList>
    </citation>
    <scope>NUCLEOTIDE SEQUENCE [LARGE SCALE GENOMIC DNA]</scope>
    <source>
        <strain evidence="2 3">Y42</strain>
    </source>
</reference>
<keyword evidence="3" id="KW-1185">Reference proteome</keyword>
<feature type="compositionally biased region" description="Basic and acidic residues" evidence="1">
    <location>
        <begin position="1"/>
        <end position="63"/>
    </location>
</feature>
<sequence>MSMWGEEKIQNDKVRNHKEGESMENDWKDKQNDQRREKENQREHEEADKHDDKLLSRLVRGNEEVDNGTSAWTATEKKSR</sequence>